<protein>
    <submittedName>
        <fullName evidence="2">Type III secretion chaperone SycD/LcrH</fullName>
    </submittedName>
</protein>
<dbReference type="KEGG" id="wch:wcw_0730"/>
<name>D6YVD6_WADCW</name>
<dbReference type="OrthoDB" id="21769at2"/>
<sequence length="168" mass="19416">MKDDDLGEFKIPKKIQKKLNDKEWLKKEFAKGRSAQEILEFSDETMAKFYHAAYHLLEHEKYTDAADAFLFLVTLNPKNPEFWLGLGMSTQMCGNFEDAIDAYEMVAFYKPDDPVPYFYLAKCLFAVNERENALQALDLAVEYASDSAEFADLKKQAIQARNLIRGYE</sequence>
<dbReference type="PRINTS" id="PR01595">
    <property type="entry name" value="SYCDCHAPRONE"/>
</dbReference>
<dbReference type="Pfam" id="PF14559">
    <property type="entry name" value="TPR_19"/>
    <property type="match status" value="1"/>
</dbReference>
<keyword evidence="1" id="KW-0802">TPR repeat</keyword>
<dbReference type="HOGENOM" id="CLU_093829_2_1_0"/>
<proteinExistence type="predicted"/>
<organism evidence="2 3">
    <name type="scientific">Waddlia chondrophila (strain ATCC VR-1470 / WSU 86-1044)</name>
    <dbReference type="NCBI Taxonomy" id="716544"/>
    <lineage>
        <taxon>Bacteria</taxon>
        <taxon>Pseudomonadati</taxon>
        <taxon>Chlamydiota</taxon>
        <taxon>Chlamydiia</taxon>
        <taxon>Parachlamydiales</taxon>
        <taxon>Waddliaceae</taxon>
        <taxon>Waddlia</taxon>
    </lineage>
</organism>
<evidence type="ECO:0000313" key="3">
    <source>
        <dbReference type="Proteomes" id="UP000001505"/>
    </source>
</evidence>
<evidence type="ECO:0000256" key="1">
    <source>
        <dbReference type="PROSITE-ProRule" id="PRU00339"/>
    </source>
</evidence>
<dbReference type="InterPro" id="IPR011990">
    <property type="entry name" value="TPR-like_helical_dom_sf"/>
</dbReference>
<dbReference type="InterPro" id="IPR005415">
    <property type="entry name" value="T3SS_Ca_resp_chp_LcrH/SycD"/>
</dbReference>
<dbReference type="NCBIfam" id="TIGR02552">
    <property type="entry name" value="LcrH_SycD"/>
    <property type="match status" value="1"/>
</dbReference>
<dbReference type="RefSeq" id="WP_013181816.1">
    <property type="nucleotide sequence ID" value="NC_014225.1"/>
</dbReference>
<dbReference type="SUPFAM" id="SSF48452">
    <property type="entry name" value="TPR-like"/>
    <property type="match status" value="1"/>
</dbReference>
<dbReference type="Pfam" id="PF13432">
    <property type="entry name" value="TPR_16"/>
    <property type="match status" value="1"/>
</dbReference>
<dbReference type="PROSITE" id="PS50005">
    <property type="entry name" value="TPR"/>
    <property type="match status" value="1"/>
</dbReference>
<dbReference type="EMBL" id="CP001928">
    <property type="protein sequence ID" value="ADI38097.1"/>
    <property type="molecule type" value="Genomic_DNA"/>
</dbReference>
<dbReference type="STRING" id="716544.wcw_0730"/>
<dbReference type="PANTHER" id="PTHR12558">
    <property type="entry name" value="CELL DIVISION CYCLE 16,23,27"/>
    <property type="match status" value="1"/>
</dbReference>
<evidence type="ECO:0000313" key="2">
    <source>
        <dbReference type="EMBL" id="ADI38097.1"/>
    </source>
</evidence>
<keyword evidence="3" id="KW-1185">Reference proteome</keyword>
<dbReference type="Gene3D" id="1.25.40.10">
    <property type="entry name" value="Tetratricopeptide repeat domain"/>
    <property type="match status" value="1"/>
</dbReference>
<dbReference type="SMART" id="SM00028">
    <property type="entry name" value="TPR"/>
    <property type="match status" value="3"/>
</dbReference>
<dbReference type="eggNOG" id="COG1729">
    <property type="taxonomic scope" value="Bacteria"/>
</dbReference>
<dbReference type="InterPro" id="IPR019734">
    <property type="entry name" value="TPR_rpt"/>
</dbReference>
<dbReference type="Proteomes" id="UP000001505">
    <property type="component" value="Chromosome"/>
</dbReference>
<accession>D6YVD6</accession>
<feature type="repeat" description="TPR" evidence="1">
    <location>
        <begin position="80"/>
        <end position="113"/>
    </location>
</feature>
<reference evidence="2 3" key="1">
    <citation type="journal article" date="2010" name="PLoS ONE">
        <title>The Waddlia genome: a window into chlamydial biology.</title>
        <authorList>
            <person name="Bertelli C."/>
            <person name="Collyn F."/>
            <person name="Croxatto A."/>
            <person name="Ruckert C."/>
            <person name="Polkinghorne A."/>
            <person name="Kebbi-Beghdadi C."/>
            <person name="Goesmann A."/>
            <person name="Vaughan L."/>
            <person name="Greub G."/>
        </authorList>
    </citation>
    <scope>NUCLEOTIDE SEQUENCE [LARGE SCALE GENOMIC DNA]</scope>
    <source>
        <strain evidence="3">ATCC VR-1470 / WSU 86-1044</strain>
    </source>
</reference>
<dbReference type="AlphaFoldDB" id="D6YVD6"/>
<gene>
    <name evidence="2" type="primary">sycD3</name>
    <name evidence="2" type="ordered locus">wcw_0730</name>
</gene>
<dbReference type="PANTHER" id="PTHR12558:SF13">
    <property type="entry name" value="CELL DIVISION CYCLE PROTEIN 27 HOMOLOG"/>
    <property type="match status" value="1"/>
</dbReference>